<dbReference type="PANTHER" id="PTHR28307">
    <property type="entry name" value="PROTEIN PAL1"/>
    <property type="match status" value="1"/>
</dbReference>
<dbReference type="Proteomes" id="UP000024837">
    <property type="component" value="Unassembled WGS sequence"/>
</dbReference>
<dbReference type="OrthoDB" id="5389892at2759"/>
<feature type="compositionally biased region" description="Polar residues" evidence="1">
    <location>
        <begin position="423"/>
        <end position="434"/>
    </location>
</feature>
<feature type="compositionally biased region" description="Basic residues" evidence="1">
    <location>
        <begin position="251"/>
        <end position="260"/>
    </location>
</feature>
<feature type="region of interest" description="Disordered" evidence="1">
    <location>
        <begin position="60"/>
        <end position="271"/>
    </location>
</feature>
<keyword evidence="3" id="KW-1185">Reference proteome</keyword>
<feature type="compositionally biased region" description="Polar residues" evidence="1">
    <location>
        <begin position="153"/>
        <end position="170"/>
    </location>
</feature>
<evidence type="ECO:0000313" key="2">
    <source>
        <dbReference type="EMBL" id="EWC45184.1"/>
    </source>
</evidence>
<proteinExistence type="predicted"/>
<feature type="region of interest" description="Disordered" evidence="1">
    <location>
        <begin position="391"/>
        <end position="441"/>
    </location>
</feature>
<dbReference type="HOGENOM" id="CLU_599950_0_0_1"/>
<dbReference type="EMBL" id="KI966430">
    <property type="protein sequence ID" value="EWC45184.1"/>
    <property type="molecule type" value="Genomic_DNA"/>
</dbReference>
<dbReference type="GO" id="GO:0005737">
    <property type="term" value="C:cytoplasm"/>
    <property type="evidence" value="ECO:0007669"/>
    <property type="project" value="TreeGrafter"/>
</dbReference>
<evidence type="ECO:0000313" key="3">
    <source>
        <dbReference type="Proteomes" id="UP000024837"/>
    </source>
</evidence>
<accession>W7HPW4</accession>
<feature type="compositionally biased region" description="Low complexity" evidence="1">
    <location>
        <begin position="63"/>
        <end position="74"/>
    </location>
</feature>
<feature type="compositionally biased region" description="Basic and acidic residues" evidence="1">
    <location>
        <begin position="95"/>
        <end position="115"/>
    </location>
</feature>
<dbReference type="PANTHER" id="PTHR28307:SF1">
    <property type="entry name" value="PAL1 CELL MORPHOLOGY PROTEIN"/>
    <property type="match status" value="1"/>
</dbReference>
<dbReference type="InterPro" id="IPR013226">
    <property type="entry name" value="Pal1"/>
</dbReference>
<protein>
    <recommendedName>
        <fullName evidence="4">Pal1 cell morphology protein</fullName>
    </recommendedName>
</protein>
<name>W7HPW4_9PEZI</name>
<organism evidence="2 3">
    <name type="scientific">Drechslerella stenobrocha 248</name>
    <dbReference type="NCBI Taxonomy" id="1043628"/>
    <lineage>
        <taxon>Eukaryota</taxon>
        <taxon>Fungi</taxon>
        <taxon>Dikarya</taxon>
        <taxon>Ascomycota</taxon>
        <taxon>Pezizomycotina</taxon>
        <taxon>Orbiliomycetes</taxon>
        <taxon>Orbiliales</taxon>
        <taxon>Orbiliaceae</taxon>
        <taxon>Drechslerella</taxon>
    </lineage>
</organism>
<reference evidence="2 3" key="1">
    <citation type="submission" date="2013-05" db="EMBL/GenBank/DDBJ databases">
        <title>Drechslerella stenobrocha genome reveals carnivorous origination and mechanical trapping mechanism of predatory fungi.</title>
        <authorList>
            <person name="Liu X."/>
            <person name="Zhang W."/>
            <person name="Liu K."/>
        </authorList>
    </citation>
    <scope>NUCLEOTIDE SEQUENCE [LARGE SCALE GENOMIC DNA]</scope>
    <source>
        <strain evidence="2 3">248</strain>
    </source>
</reference>
<evidence type="ECO:0000256" key="1">
    <source>
        <dbReference type="SAM" id="MobiDB-lite"/>
    </source>
</evidence>
<dbReference type="AlphaFoldDB" id="W7HPW4"/>
<feature type="compositionally biased region" description="Polar residues" evidence="1">
    <location>
        <begin position="225"/>
        <end position="240"/>
    </location>
</feature>
<evidence type="ECO:0008006" key="4">
    <source>
        <dbReference type="Google" id="ProtNLM"/>
    </source>
</evidence>
<gene>
    <name evidence="2" type="ORF">DRE_06072</name>
</gene>
<dbReference type="Pfam" id="PF08316">
    <property type="entry name" value="Pal1"/>
    <property type="match status" value="1"/>
</dbReference>
<sequence>MMAVFGAASSPRRKEGDTRWAQEYLLDPLNAVEAYQTAQTGGQYNDQVPTQHKTVPAAEYHAGLGRSRSFLRGSSKSKDGGEAQDGTSQIRRTASIKDKLMRRFTDDGKNPDRRQRPSRPLIEVSNKEISRLGNVAPPRGPRQLTPALASPKVQDTPSQQDKNDLQNQENRPVVKRPEVRYSNNPYREALLEAEDRENRSPPSSPIQTSPTNPFRRTMEEPYRPSYSSPRAHPQTTQAHRNTQRSDGPRVPSKHRSRGEHKPRPLVQRTPVADTIDQLDTSFGMFTFHHDGPYEATLSHRNRNPLKSPVRATRYGNELALRATAPQDIENSLQFGRPLDGVAAFPPGTQLSNGDTLQYEEYDVHRKDGNFRRYPGFVYRDEDLKGKGIEGFDGDLEAKKKKEAKHQRGKSLDSRTQKPGDTAGVNNSIRRNGSTAGRLEGAAAKIKRTFSLKRREK</sequence>